<dbReference type="CDD" id="cd07061">
    <property type="entry name" value="HP_HAP_like"/>
    <property type="match status" value="1"/>
</dbReference>
<dbReference type="PANTHER" id="PTHR11567">
    <property type="entry name" value="ACID PHOSPHATASE-RELATED"/>
    <property type="match status" value="1"/>
</dbReference>
<evidence type="ECO:0000256" key="7">
    <source>
        <dbReference type="ARBA" id="ARBA00023180"/>
    </source>
</evidence>
<dbReference type="InterPro" id="IPR050645">
    <property type="entry name" value="Histidine_acid_phosphatase"/>
</dbReference>
<dbReference type="GO" id="GO:0003993">
    <property type="term" value="F:acid phosphatase activity"/>
    <property type="evidence" value="ECO:0007669"/>
    <property type="project" value="UniProtKB-EC"/>
</dbReference>
<keyword evidence="9" id="KW-1185">Reference proteome</keyword>
<dbReference type="Pfam" id="PF00328">
    <property type="entry name" value="His_Phos_2"/>
    <property type="match status" value="1"/>
</dbReference>
<keyword evidence="4" id="KW-0732">Signal</keyword>
<evidence type="ECO:0000256" key="4">
    <source>
        <dbReference type="ARBA" id="ARBA00022729"/>
    </source>
</evidence>
<evidence type="ECO:0000256" key="1">
    <source>
        <dbReference type="ARBA" id="ARBA00000032"/>
    </source>
</evidence>
<dbReference type="SUPFAM" id="SSF53254">
    <property type="entry name" value="Phosphoglycerate mutase-like"/>
    <property type="match status" value="1"/>
</dbReference>
<dbReference type="InterPro" id="IPR000560">
    <property type="entry name" value="His_Pase_clade-2"/>
</dbReference>
<dbReference type="InterPro" id="IPR029033">
    <property type="entry name" value="His_PPase_superfam"/>
</dbReference>
<dbReference type="AlphaFoldDB" id="A0AAV8Y496"/>
<proteinExistence type="inferred from homology"/>
<dbReference type="Gene3D" id="3.40.50.1240">
    <property type="entry name" value="Phosphoglycerate mutase-like"/>
    <property type="match status" value="1"/>
</dbReference>
<dbReference type="EMBL" id="JAPWTK010000205">
    <property type="protein sequence ID" value="KAJ8945843.1"/>
    <property type="molecule type" value="Genomic_DNA"/>
</dbReference>
<dbReference type="PANTHER" id="PTHR11567:SF211">
    <property type="entry name" value="PROSTATIC ACID PHOSPHATASE"/>
    <property type="match status" value="1"/>
</dbReference>
<sequence length="200" mass="22948">MSAQMVLAALFPPSEKLRWSDELLWLPIPVSYKSDAEEDDDMNYTLPNWTKQVYPEQTENAASYMYGYHNYELEVKKINSGYLLKKILDDGTSKIKNAESEKKLYLYSGHESTVGYMMDALGIAEQRVPPYGCALSFELWKLDNEYYIRLRYRNDPEATVPVDLKIPGCDVMCPHDTFTQLLSDVIPTIPITEACNASYE</sequence>
<dbReference type="Proteomes" id="UP001162162">
    <property type="component" value="Unassembled WGS sequence"/>
</dbReference>
<keyword evidence="7" id="KW-0325">Glycoprotein</keyword>
<evidence type="ECO:0000313" key="8">
    <source>
        <dbReference type="EMBL" id="KAJ8945843.1"/>
    </source>
</evidence>
<reference evidence="8" key="1">
    <citation type="journal article" date="2023" name="Insect Mol. Biol.">
        <title>Genome sequencing provides insights into the evolution of gene families encoding plant cell wall-degrading enzymes in longhorned beetles.</title>
        <authorList>
            <person name="Shin N.R."/>
            <person name="Okamura Y."/>
            <person name="Kirsch R."/>
            <person name="Pauchet Y."/>
        </authorList>
    </citation>
    <scope>NUCLEOTIDE SEQUENCE</scope>
    <source>
        <strain evidence="8">AMC_N1</strain>
    </source>
</reference>
<protein>
    <recommendedName>
        <fullName evidence="3">acid phosphatase</fullName>
        <ecNumber evidence="3">3.1.3.2</ecNumber>
    </recommendedName>
</protein>
<evidence type="ECO:0000313" key="9">
    <source>
        <dbReference type="Proteomes" id="UP001162162"/>
    </source>
</evidence>
<comment type="catalytic activity">
    <reaction evidence="1">
        <text>a phosphate monoester + H2O = an alcohol + phosphate</text>
        <dbReference type="Rhea" id="RHEA:15017"/>
        <dbReference type="ChEBI" id="CHEBI:15377"/>
        <dbReference type="ChEBI" id="CHEBI:30879"/>
        <dbReference type="ChEBI" id="CHEBI:43474"/>
        <dbReference type="ChEBI" id="CHEBI:67140"/>
        <dbReference type="EC" id="3.1.3.2"/>
    </reaction>
</comment>
<dbReference type="EC" id="3.1.3.2" evidence="3"/>
<accession>A0AAV8Y496</accession>
<comment type="caution">
    <text evidence="8">The sequence shown here is derived from an EMBL/GenBank/DDBJ whole genome shotgun (WGS) entry which is preliminary data.</text>
</comment>
<keyword evidence="5" id="KW-0378">Hydrolase</keyword>
<evidence type="ECO:0000256" key="5">
    <source>
        <dbReference type="ARBA" id="ARBA00022801"/>
    </source>
</evidence>
<evidence type="ECO:0000256" key="2">
    <source>
        <dbReference type="ARBA" id="ARBA00005375"/>
    </source>
</evidence>
<evidence type="ECO:0000256" key="6">
    <source>
        <dbReference type="ARBA" id="ARBA00023157"/>
    </source>
</evidence>
<organism evidence="8 9">
    <name type="scientific">Aromia moschata</name>
    <dbReference type="NCBI Taxonomy" id="1265417"/>
    <lineage>
        <taxon>Eukaryota</taxon>
        <taxon>Metazoa</taxon>
        <taxon>Ecdysozoa</taxon>
        <taxon>Arthropoda</taxon>
        <taxon>Hexapoda</taxon>
        <taxon>Insecta</taxon>
        <taxon>Pterygota</taxon>
        <taxon>Neoptera</taxon>
        <taxon>Endopterygota</taxon>
        <taxon>Coleoptera</taxon>
        <taxon>Polyphaga</taxon>
        <taxon>Cucujiformia</taxon>
        <taxon>Chrysomeloidea</taxon>
        <taxon>Cerambycidae</taxon>
        <taxon>Cerambycinae</taxon>
        <taxon>Callichromatini</taxon>
        <taxon>Aromia</taxon>
    </lineage>
</organism>
<comment type="similarity">
    <text evidence="2">Belongs to the histidine acid phosphatase family.</text>
</comment>
<gene>
    <name evidence="8" type="ORF">NQ318_009584</name>
</gene>
<evidence type="ECO:0000256" key="3">
    <source>
        <dbReference type="ARBA" id="ARBA00012646"/>
    </source>
</evidence>
<keyword evidence="6" id="KW-1015">Disulfide bond</keyword>
<name>A0AAV8Y496_9CUCU</name>